<dbReference type="Pfam" id="PF02368">
    <property type="entry name" value="Big_2"/>
    <property type="match status" value="1"/>
</dbReference>
<dbReference type="SUPFAM" id="SSF51011">
    <property type="entry name" value="Glycosyl hydrolase domain"/>
    <property type="match status" value="1"/>
</dbReference>
<dbReference type="GO" id="GO:0046872">
    <property type="term" value="F:metal ion binding"/>
    <property type="evidence" value="ECO:0007669"/>
    <property type="project" value="UniProtKB-KW"/>
</dbReference>
<name>F8FLH6_PAEMK</name>
<evidence type="ECO:0000256" key="3">
    <source>
        <dbReference type="ARBA" id="ARBA00022801"/>
    </source>
</evidence>
<dbReference type="InterPro" id="IPR036116">
    <property type="entry name" value="FN3_sf"/>
</dbReference>
<dbReference type="PATRIC" id="fig|1036673.3.peg.5174"/>
<feature type="signal peptide" evidence="6">
    <location>
        <begin position="1"/>
        <end position="27"/>
    </location>
</feature>
<feature type="domain" description="SLH" evidence="8">
    <location>
        <begin position="2047"/>
        <end position="2103"/>
    </location>
</feature>
<dbReference type="Gene3D" id="3.20.20.80">
    <property type="entry name" value="Glycosidases"/>
    <property type="match status" value="3"/>
</dbReference>
<dbReference type="Gene3D" id="2.60.40.1180">
    <property type="entry name" value="Golgi alpha-mannosidase II"/>
    <property type="match status" value="1"/>
</dbReference>
<dbReference type="InterPro" id="IPR008964">
    <property type="entry name" value="Invasin/intimin_cell_adhesion"/>
</dbReference>
<dbReference type="Pfam" id="PF00128">
    <property type="entry name" value="Alpha-amylase"/>
    <property type="match status" value="2"/>
</dbReference>
<dbReference type="InterPro" id="IPR003961">
    <property type="entry name" value="FN3_dom"/>
</dbReference>
<dbReference type="InterPro" id="IPR006047">
    <property type="entry name" value="GH13_cat_dom"/>
</dbReference>
<dbReference type="CDD" id="cd11338">
    <property type="entry name" value="AmyAc_CMD"/>
    <property type="match status" value="1"/>
</dbReference>
<feature type="compositionally biased region" description="Gly residues" evidence="5">
    <location>
        <begin position="1710"/>
        <end position="1731"/>
    </location>
</feature>
<dbReference type="KEGG" id="pms:KNP414_05579"/>
<feature type="domain" description="Fibronectin type-III" evidence="7">
    <location>
        <begin position="1283"/>
        <end position="1375"/>
    </location>
</feature>
<reference evidence="9 10" key="2">
    <citation type="journal article" date="2013" name="Genome Announc.">
        <title>Genome Sequence of Growth-Improving Paenibacillus mucilaginosus Strain KNP414.</title>
        <authorList>
            <person name="Lu J.J."/>
            <person name="Wang J.F."/>
            <person name="Hu X.F."/>
        </authorList>
    </citation>
    <scope>NUCLEOTIDE SEQUENCE [LARGE SCALE GENOMIC DNA]</scope>
    <source>
        <strain evidence="9 10">KNP414</strain>
    </source>
</reference>
<dbReference type="PANTHER" id="PTHR10357:SF210">
    <property type="entry name" value="MALTODEXTRIN GLUCOSIDASE"/>
    <property type="match status" value="1"/>
</dbReference>
<dbReference type="HOGENOM" id="CLU_232364_0_0_9"/>
<dbReference type="CDD" id="cd02857">
    <property type="entry name" value="E_set_CDase_PDE_N"/>
    <property type="match status" value="1"/>
</dbReference>
<evidence type="ECO:0000313" key="9">
    <source>
        <dbReference type="EMBL" id="AEI44103.1"/>
    </source>
</evidence>
<evidence type="ECO:0000259" key="8">
    <source>
        <dbReference type="PROSITE" id="PS51272"/>
    </source>
</evidence>
<dbReference type="InterPro" id="IPR054409">
    <property type="entry name" value="X25_BaPul-like"/>
</dbReference>
<dbReference type="SMART" id="SM00632">
    <property type="entry name" value="Aamy_C"/>
    <property type="match status" value="1"/>
</dbReference>
<evidence type="ECO:0000259" key="7">
    <source>
        <dbReference type="PROSITE" id="PS50853"/>
    </source>
</evidence>
<dbReference type="Proteomes" id="UP000006620">
    <property type="component" value="Chromosome"/>
</dbReference>
<keyword evidence="4" id="KW-0326">Glycosidase</keyword>
<dbReference type="InterPro" id="IPR004185">
    <property type="entry name" value="Glyco_hydro_13_lg-like_dom"/>
</dbReference>
<dbReference type="GO" id="GO:0004553">
    <property type="term" value="F:hydrolase activity, hydrolyzing O-glycosyl compounds"/>
    <property type="evidence" value="ECO:0007669"/>
    <property type="project" value="InterPro"/>
</dbReference>
<dbReference type="SUPFAM" id="SSF49373">
    <property type="entry name" value="Invasin/intimin cell-adhesion fragments"/>
    <property type="match status" value="1"/>
</dbReference>
<dbReference type="SMART" id="SM00642">
    <property type="entry name" value="Aamy"/>
    <property type="match status" value="1"/>
</dbReference>
<evidence type="ECO:0000256" key="6">
    <source>
        <dbReference type="SAM" id="SignalP"/>
    </source>
</evidence>
<dbReference type="InterPro" id="IPR014756">
    <property type="entry name" value="Ig_E-set"/>
</dbReference>
<dbReference type="Pfam" id="PF00395">
    <property type="entry name" value="SLH"/>
    <property type="match status" value="3"/>
</dbReference>
<dbReference type="InterPro" id="IPR013783">
    <property type="entry name" value="Ig-like_fold"/>
</dbReference>
<keyword evidence="3" id="KW-0378">Hydrolase</keyword>
<dbReference type="GO" id="GO:0005975">
    <property type="term" value="P:carbohydrate metabolic process"/>
    <property type="evidence" value="ECO:0007669"/>
    <property type="project" value="InterPro"/>
</dbReference>
<feature type="domain" description="SLH" evidence="8">
    <location>
        <begin position="1983"/>
        <end position="2042"/>
    </location>
</feature>
<dbReference type="RefSeq" id="WP_013919256.1">
    <property type="nucleotide sequence ID" value="NC_015690.1"/>
</dbReference>
<dbReference type="InterPro" id="IPR013780">
    <property type="entry name" value="Glyco_hydro_b"/>
</dbReference>
<feature type="region of interest" description="Disordered" evidence="5">
    <location>
        <begin position="1696"/>
        <end position="1743"/>
    </location>
</feature>
<dbReference type="EMBL" id="CP002869">
    <property type="protein sequence ID" value="AEI44103.1"/>
    <property type="molecule type" value="Genomic_DNA"/>
</dbReference>
<evidence type="ECO:0000256" key="2">
    <source>
        <dbReference type="ARBA" id="ARBA00022723"/>
    </source>
</evidence>
<dbReference type="SUPFAM" id="SSF51445">
    <property type="entry name" value="(Trans)glycosidases"/>
    <property type="match status" value="1"/>
</dbReference>
<dbReference type="InterPro" id="IPR055138">
    <property type="entry name" value="Neopullulanase-like_C"/>
</dbReference>
<accession>F8FLH6</accession>
<gene>
    <name evidence="9" type="ordered locus">KNP414_05579</name>
</gene>
<dbReference type="SMART" id="SM00060">
    <property type="entry name" value="FN3"/>
    <property type="match status" value="2"/>
</dbReference>
<sequence>MSFWQNRQRVRLLAALTAVLMTVQLLAGVLTGSVQAAAAGGINAEQPGGSSKWVVVGSFQGWNNASTETQMKHIVGEFYTYTRELAAGTHEFKMVQSGTWTGFDNGGGNFSLQLAEPKSVTFYVNGELGMARISESGVAGLPQYVPQLDASQQPRLVGSVQRVFGEAEWAPGEAQQFFVDYKFDNTVYKLQRTLPAGSYEAKVVFGSDWGVEYGAADGGNLKIVTLDTADVTFTIDLKAELKALSHDYVAQDGTFDGQIQKDAIAFDSRSVTFKKPFGAIPAEGQELKLRIAAAAGDVQTAKAELTSPDGLSAAYLMTKATTVSGKDYFEVTVPAAAFGGKVGVWGYKFILVDGMSKVEYGDDSTRGGTGSVSDDGALPYDLTVYKTDYRTPDWMKHAVVYQIFPDRFFDGTKDNNRAKLLDGSRGALDPQYATEKNGQKLQYFDGGVPNEPAEGQVWGTWSDAPENPDRLKPENKPYYPDAESDGAWTNEFYGGDIQGIEQKLAYLKSLGITAVYLNPVAWAASNHKYDATDYKHLDPMFGQPVYNTPGDPASGLDYVKTREASDRVFSNFTKAAKAAGIRVINDGVFNHVGDDSIYFDRYSKYPEIGAYEYWAAVYDKMNNEGLSKEAAEAAVRADYTSQINPMTGTNYKFPDDFMYVTWFTVDNEKVPNRDDPGLRFKYDAWWGYDSLPVMDAKEPQTSATEYLPADELSLPGQHEWNSIHYRDNVIGHNLKSLSDAQAETQMKETGSQRWLWMGASGWRLDVAPDVSAGTWSKFRESVKSAAGRTDVNGGGIDEPVLIGEEWGVATKFLLGDQFDSVMNYRFRGALQAFLNGGSAEAMNAALESIREDYPKEAWQALMNLVDSHDTTRSITKYDHPEWEEEHLIMAPEASDKAIKLQELTAIFQMGYPGAPSIYYGSEVGVAGTKDPDSRRAFPWERVTAHEDGSFSGNGRYTGLFSTYQQAAKIRNEYPVFRTGDLKNAYAQGEVIAYARKDDSKGALIAVNRASEAKTIEADVAGFLPEGLTLKDLLQGGITAAVTGGKIKLTIPAMTGVMMVSEGELHSAPTVTGVAAAAGNGEVTVSWNAVEGAEGYRVYRAAIEGGAVTLLGTVSGSGTVFTDDTAANGTKYYYAVTALVGGGEGFLSDMASATPAFTINSVGTPSTITEAVYAGVGQSTPQITVAIQVDGLTDNPAYAGKEAPGLIARLAYYKDGSDPEAAEDTKLRYLSDEEPGKLYWAAFEPTETGLYRYFAKVSTDNGETYSVSPSVTVQVYGSPEDQTPPAAPVLGAITTESNRATLKWTADSQDVSGYEVLRKEAGQEDFRKIAVLPEAAREYIDYAVSNDTAYTYKIAAFDRAYNRSFSEEQSVTPKLVMVDVKLRLHLPDYTPTSDDINIAGSFNGWNASSTKLQVPSGATDRRIVEYTFKMMAGRSIEYKYTRGTWDTEAFTSHKRINPDTEDYGNWAYGSTDTNMQLTIKNQGGNQMVVDDYILRWKDMPMILTLPRTTYGEDVTYSTEESSFTLKGVVPYGVALTINGQPLPAGAMSQYGEVYLEGIGLNPGLNTFELHIEPTAVTLAQPWYTDQGRKDNATKTLTLHITRTSGGGEVPAELTGITVEPPAVELKTGETKQAVTTAVYSDAALNKEVTGEASYSSDNEGVATVSSTGLITAKAAGTANVTVTYEGKTAVIAVTVKQADSDNDDDDNNSGNGNGNGNGNGGAGNPSNGGGAGKPKKVTEDDLQKIKDGRVTVELGAADREVLLPANAAALLAGGVLEIKMNGLTLELPAALLGELAKLLPAGSGEGAALSLSAAGLAKAETEALLAKSASANDAELKALSEVFDFTLAAVDKDGKRQTLPSFSEPVTLTFKVQGSADRSVTGIYYLADNGELEYVPGAWNGNTLTAKVSHFSKYAVLEYGAAFADLPSGHWASSAVRELAAQGIVNGMEKGRFAPEQSVTRAQFAAMVVRALGLEAKPDTVLPFADVAAGAWYAGAAAAAYSHGIVGGRDAVTFAPDELITREEMAALIVRAYEAKAGGTAPAGTGLQGVFTDHAEVSSWAAASVQSAVELGLLQGRAEGLFAPSGTTTRAESAQVIHNLISAG</sequence>
<evidence type="ECO:0000256" key="5">
    <source>
        <dbReference type="SAM" id="MobiDB-lite"/>
    </source>
</evidence>
<evidence type="ECO:0000313" key="10">
    <source>
        <dbReference type="Proteomes" id="UP000006620"/>
    </source>
</evidence>
<dbReference type="SMART" id="SM00635">
    <property type="entry name" value="BID_2"/>
    <property type="match status" value="1"/>
</dbReference>
<dbReference type="CDD" id="cd00063">
    <property type="entry name" value="FN3"/>
    <property type="match status" value="2"/>
</dbReference>
<reference evidence="10" key="1">
    <citation type="submission" date="2011-06" db="EMBL/GenBank/DDBJ databases">
        <title>Complete genome sequence of Paenibacillus mucilaginosus KNP414.</title>
        <authorList>
            <person name="Wang J."/>
            <person name="Hu S."/>
            <person name="Hu X."/>
            <person name="Zhang B."/>
            <person name="Dong D."/>
            <person name="Zhang S."/>
            <person name="Zhao K."/>
            <person name="Wu D."/>
        </authorList>
    </citation>
    <scope>NUCLEOTIDE SEQUENCE [LARGE SCALE GENOMIC DNA]</scope>
    <source>
        <strain evidence="10">KNP414</strain>
    </source>
</reference>
<dbReference type="Pfam" id="PF22058">
    <property type="entry name" value="X25_BaPul_like"/>
    <property type="match status" value="2"/>
</dbReference>
<dbReference type="PROSITE" id="PS51272">
    <property type="entry name" value="SLH"/>
    <property type="match status" value="3"/>
</dbReference>
<dbReference type="Pfam" id="PF22460">
    <property type="entry name" value="Neopullulanase-like_C"/>
    <property type="match status" value="1"/>
</dbReference>
<feature type="domain" description="Fibronectin type-III" evidence="7">
    <location>
        <begin position="1064"/>
        <end position="1157"/>
    </location>
</feature>
<dbReference type="PANTHER" id="PTHR10357">
    <property type="entry name" value="ALPHA-AMYLASE FAMILY MEMBER"/>
    <property type="match status" value="1"/>
</dbReference>
<dbReference type="SUPFAM" id="SSF81296">
    <property type="entry name" value="E set domains"/>
    <property type="match status" value="1"/>
</dbReference>
<organism evidence="9 10">
    <name type="scientific">Paenibacillus mucilaginosus (strain KNP414)</name>
    <dbReference type="NCBI Taxonomy" id="1036673"/>
    <lineage>
        <taxon>Bacteria</taxon>
        <taxon>Bacillati</taxon>
        <taxon>Bacillota</taxon>
        <taxon>Bacilli</taxon>
        <taxon>Bacillales</taxon>
        <taxon>Paenibacillaceae</taxon>
        <taxon>Paenibacillus</taxon>
    </lineage>
</organism>
<protein>
    <submittedName>
        <fullName evidence="9">Alpha amylase catalytic region</fullName>
    </submittedName>
</protein>
<feature type="domain" description="SLH" evidence="8">
    <location>
        <begin position="1918"/>
        <end position="1981"/>
    </location>
</feature>
<dbReference type="InterPro" id="IPR017853">
    <property type="entry name" value="GH"/>
</dbReference>
<keyword evidence="6" id="KW-0732">Signal</keyword>
<dbReference type="InterPro" id="IPR003343">
    <property type="entry name" value="Big_2"/>
</dbReference>
<dbReference type="Gene3D" id="2.60.40.1080">
    <property type="match status" value="1"/>
</dbReference>
<dbReference type="InterPro" id="IPR001119">
    <property type="entry name" value="SLH_dom"/>
</dbReference>
<comment type="cofactor">
    <cofactor evidence="1">
        <name>Ca(2+)</name>
        <dbReference type="ChEBI" id="CHEBI:29108"/>
    </cofactor>
</comment>
<keyword evidence="2" id="KW-0479">Metal-binding</keyword>
<evidence type="ECO:0000256" key="4">
    <source>
        <dbReference type="ARBA" id="ARBA00023295"/>
    </source>
</evidence>
<dbReference type="PROSITE" id="PS50853">
    <property type="entry name" value="FN3"/>
    <property type="match status" value="2"/>
</dbReference>
<evidence type="ECO:0000256" key="1">
    <source>
        <dbReference type="ARBA" id="ARBA00001913"/>
    </source>
</evidence>
<proteinExistence type="predicted"/>
<dbReference type="SUPFAM" id="SSF49265">
    <property type="entry name" value="Fibronectin type III"/>
    <property type="match status" value="2"/>
</dbReference>
<dbReference type="InterPro" id="IPR031319">
    <property type="entry name" value="A-amylase_C"/>
</dbReference>
<feature type="chain" id="PRO_5038999654" evidence="6">
    <location>
        <begin position="28"/>
        <end position="2103"/>
    </location>
</feature>
<dbReference type="Gene3D" id="2.60.40.10">
    <property type="entry name" value="Immunoglobulins"/>
    <property type="match status" value="5"/>
</dbReference>